<evidence type="ECO:0000313" key="4">
    <source>
        <dbReference type="Proteomes" id="UP001374803"/>
    </source>
</evidence>
<evidence type="ECO:0000256" key="2">
    <source>
        <dbReference type="SAM" id="SignalP"/>
    </source>
</evidence>
<gene>
    <name evidence="3" type="ORF">LVJ94_26360</name>
</gene>
<dbReference type="RefSeq" id="WP_394830034.1">
    <property type="nucleotide sequence ID" value="NZ_CP089929.1"/>
</dbReference>
<keyword evidence="2" id="KW-0732">Signal</keyword>
<evidence type="ECO:0000256" key="1">
    <source>
        <dbReference type="SAM" id="MobiDB-lite"/>
    </source>
</evidence>
<protein>
    <submittedName>
        <fullName evidence="3">Uncharacterized protein</fullName>
    </submittedName>
</protein>
<name>A0ABZ2KT02_9BACT</name>
<feature type="region of interest" description="Disordered" evidence="1">
    <location>
        <begin position="28"/>
        <end position="57"/>
    </location>
</feature>
<organism evidence="3 4">
    <name type="scientific">Pendulispora rubella</name>
    <dbReference type="NCBI Taxonomy" id="2741070"/>
    <lineage>
        <taxon>Bacteria</taxon>
        <taxon>Pseudomonadati</taxon>
        <taxon>Myxococcota</taxon>
        <taxon>Myxococcia</taxon>
        <taxon>Myxococcales</taxon>
        <taxon>Sorangiineae</taxon>
        <taxon>Pendulisporaceae</taxon>
        <taxon>Pendulispora</taxon>
    </lineage>
</organism>
<feature type="chain" id="PRO_5046803011" evidence="2">
    <location>
        <begin position="28"/>
        <end position="529"/>
    </location>
</feature>
<keyword evidence="4" id="KW-1185">Reference proteome</keyword>
<dbReference type="PROSITE" id="PS51257">
    <property type="entry name" value="PROKAR_LIPOPROTEIN"/>
    <property type="match status" value="1"/>
</dbReference>
<proteinExistence type="predicted"/>
<sequence>MTDLPRPLPILTALLPLVFFACSSDKASGSAPTPPDSGQPDAGSGLESATIRTTETPRPDFAGLEVRLVGDRIFVLEVVRDAAETSSRRLAVYARHGADGAAPLWTWAGEPNEFLSDFAVHPSGEITVATENRAGAASQYRLVRLDAHGALRMRAPLPAPTTLPDGSLDGPAATVVRMQSLDFGALAKGWLRVQPRGEDVTLAYLSRAGRSDGTLDPLFHYVTIVEAMRWAGAGYDEAWSRVVDGRHYVDPVGWVYDEFDWMNAALRPVLALDDDGTAIVGRTFSQHRCLSLARTTHEVEESICTTKKASPPEDVEYQPFATTSFSSSGVRGRTNVLAPDGLSEFVVFDMAAHAGQLALAGTLVRTDAEGRRRYYSAGEGAPNNLVPYDGYIGVLDRDTGAVRFETSVDQGRADHFATVRWTNEDIVAAGASDWDRWNGGMSIIRGADPLIALLDPERHTVTARRIPFANDERHFHGLGVDMDTTGIVVVGPADAPMTHSGDGRNFANRTFGGLRLDVRTGAGHEPASP</sequence>
<feature type="signal peptide" evidence="2">
    <location>
        <begin position="1"/>
        <end position="27"/>
    </location>
</feature>
<dbReference type="EMBL" id="CP089983">
    <property type="protein sequence ID" value="WXB00434.1"/>
    <property type="molecule type" value="Genomic_DNA"/>
</dbReference>
<evidence type="ECO:0000313" key="3">
    <source>
        <dbReference type="EMBL" id="WXB00434.1"/>
    </source>
</evidence>
<dbReference type="Proteomes" id="UP001374803">
    <property type="component" value="Chromosome"/>
</dbReference>
<reference evidence="3" key="1">
    <citation type="submission" date="2021-12" db="EMBL/GenBank/DDBJ databases">
        <title>Discovery of the Pendulisporaceae a myxobacterial family with distinct sporulation behavior and unique specialized metabolism.</title>
        <authorList>
            <person name="Garcia R."/>
            <person name="Popoff A."/>
            <person name="Bader C.D."/>
            <person name="Loehr J."/>
            <person name="Walesch S."/>
            <person name="Walt C."/>
            <person name="Boldt J."/>
            <person name="Bunk B."/>
            <person name="Haeckl F.J.F.P.J."/>
            <person name="Gunesch A.P."/>
            <person name="Birkelbach J."/>
            <person name="Nuebel U."/>
            <person name="Pietschmann T."/>
            <person name="Bach T."/>
            <person name="Mueller R."/>
        </authorList>
    </citation>
    <scope>NUCLEOTIDE SEQUENCE</scope>
    <source>
        <strain evidence="3">MSr11367</strain>
    </source>
</reference>
<accession>A0ABZ2KT02</accession>